<dbReference type="InterPro" id="IPR004360">
    <property type="entry name" value="Glyas_Fos-R_dOase_dom"/>
</dbReference>
<evidence type="ECO:0000256" key="8">
    <source>
        <dbReference type="ARBA" id="ARBA00022737"/>
    </source>
</evidence>
<feature type="binding site" evidence="17">
    <location>
        <position position="143"/>
    </location>
    <ligand>
        <name>Zn(2+)</name>
        <dbReference type="ChEBI" id="CHEBI:29105"/>
        <note>ligand shared between dimeric partners</note>
    </ligand>
</feature>
<dbReference type="PROSITE" id="PS50090">
    <property type="entry name" value="MYB_LIKE"/>
    <property type="match status" value="1"/>
</dbReference>
<dbReference type="InterPro" id="IPR037523">
    <property type="entry name" value="VOC_core"/>
</dbReference>
<dbReference type="OrthoDB" id="16820at2759"/>
<comment type="caution">
    <text evidence="22">The sequence shown here is derived from an EMBL/GenBank/DDBJ whole genome shotgun (WGS) entry which is preliminary data.</text>
</comment>
<reference evidence="22 23" key="1">
    <citation type="journal article" date="2021" name="bioRxiv">
        <title>The Gossypium anomalum genome as a resource for cotton improvement and evolutionary analysis of hybrid incompatibility.</title>
        <authorList>
            <person name="Grover C.E."/>
            <person name="Yuan D."/>
            <person name="Arick M.A."/>
            <person name="Miller E.R."/>
            <person name="Hu G."/>
            <person name="Peterson D.G."/>
            <person name="Wendel J.F."/>
            <person name="Udall J.A."/>
        </authorList>
    </citation>
    <scope>NUCLEOTIDE SEQUENCE [LARGE SCALE GENOMIC DNA]</scope>
    <source>
        <strain evidence="22">JFW-Udall</strain>
        <tissue evidence="22">Leaf</tissue>
    </source>
</reference>
<sequence>MAQGSAAVPSTELLEWPKKDNRRLLHAVYRVGDLDRTIKFYTECFGMKLLRKRDIPEEKYSNAFLGFGPEESHFVMELTYNYGVTSYDIGTGFGHFAIATPDVYKTVEDIRAKGGNITREPGPVKGGSTIIAFVKDPDGYVFELIQRDSILDPLCQVMLRVGDLDRAVKFYEKALGMKLVKKVDRPEYKYSIAMMGYAEEHETTVLELTYNYGVTEYTKGNAYAQVAISTDDVYKSGKVVEHVIQELGGQVTRKPGPIPGLNTKITSFLDPDGWKTVLVDNEDFLKELGISLRAHILGSRRCGKKEIMGDFDGHGSSNGCTSHDSKLKDETKVKFSEDEEMLIARMFNLVGQRWSLIAGRIPGRTAEEIEKYWRSKHNSPSENDI</sequence>
<evidence type="ECO:0000256" key="18">
    <source>
        <dbReference type="RuleBase" id="RU361179"/>
    </source>
</evidence>
<feature type="domain" description="Myb-like" evidence="19">
    <location>
        <begin position="327"/>
        <end position="377"/>
    </location>
</feature>
<evidence type="ECO:0000256" key="11">
    <source>
        <dbReference type="ARBA" id="ARBA00023163"/>
    </source>
</evidence>
<dbReference type="PROSITE" id="PS51294">
    <property type="entry name" value="HTH_MYB"/>
    <property type="match status" value="1"/>
</dbReference>
<feature type="domain" description="VOC" evidence="21">
    <location>
        <begin position="23"/>
        <end position="147"/>
    </location>
</feature>
<dbReference type="InterPro" id="IPR004361">
    <property type="entry name" value="Glyoxalase_1"/>
</dbReference>
<dbReference type="SUPFAM" id="SSF54593">
    <property type="entry name" value="Glyoxalase/Bleomycin resistance protein/Dihydroxybiphenyl dioxygenase"/>
    <property type="match status" value="2"/>
</dbReference>
<keyword evidence="6" id="KW-0217">Developmental protein</keyword>
<evidence type="ECO:0000256" key="6">
    <source>
        <dbReference type="ARBA" id="ARBA00022473"/>
    </source>
</evidence>
<dbReference type="GO" id="GO:0019243">
    <property type="term" value="P:methylglyoxal catabolic process to D-lactate via S-lactoyl-glutathione"/>
    <property type="evidence" value="ECO:0007669"/>
    <property type="project" value="UniProtKB-ARBA"/>
</dbReference>
<dbReference type="AlphaFoldDB" id="A0A8J5YYN4"/>
<dbReference type="NCBIfam" id="TIGR00068">
    <property type="entry name" value="glyox_I"/>
    <property type="match status" value="1"/>
</dbReference>
<dbReference type="GO" id="GO:0003677">
    <property type="term" value="F:DNA binding"/>
    <property type="evidence" value="ECO:0007669"/>
    <property type="project" value="UniProtKB-KW"/>
</dbReference>
<dbReference type="EC" id="4.4.1.5" evidence="5 18"/>
<evidence type="ECO:0000259" key="19">
    <source>
        <dbReference type="PROSITE" id="PS50090"/>
    </source>
</evidence>
<dbReference type="GO" id="GO:0090558">
    <property type="term" value="P:plant epidermis development"/>
    <property type="evidence" value="ECO:0007669"/>
    <property type="project" value="UniProtKB-ARBA"/>
</dbReference>
<protein>
    <recommendedName>
        <fullName evidence="5 18">Lactoylglutathione lyase</fullName>
        <ecNumber evidence="5 18">4.4.1.5</ecNumber>
    </recommendedName>
    <alternativeName>
        <fullName evidence="14 18">Glyoxalase I</fullName>
    </alternativeName>
</protein>
<dbReference type="FunFam" id="3.10.180.10:FF:000004">
    <property type="entry name" value="Lactoylglutathione lyase"/>
    <property type="match status" value="2"/>
</dbReference>
<dbReference type="PANTHER" id="PTHR46036:SF2">
    <property type="entry name" value="LACTOYLGLUTATHIONE LYASE GLX1"/>
    <property type="match status" value="1"/>
</dbReference>
<evidence type="ECO:0000256" key="16">
    <source>
        <dbReference type="PIRSR" id="PIRSR604361-1"/>
    </source>
</evidence>
<dbReference type="InterPro" id="IPR017930">
    <property type="entry name" value="Myb_dom"/>
</dbReference>
<evidence type="ECO:0000313" key="22">
    <source>
        <dbReference type="EMBL" id="KAG8490170.1"/>
    </source>
</evidence>
<feature type="binding site" evidence="17">
    <location>
        <position position="77"/>
    </location>
    <ligand>
        <name>Zn(2+)</name>
        <dbReference type="ChEBI" id="CHEBI:29105"/>
        <note>ligand shared between dimeric partners</note>
    </ligand>
</feature>
<proteinExistence type="inferred from homology"/>
<dbReference type="GO" id="GO:0005634">
    <property type="term" value="C:nucleus"/>
    <property type="evidence" value="ECO:0007669"/>
    <property type="project" value="UniProtKB-SubCell"/>
</dbReference>
<comment type="subcellular location">
    <subcellularLocation>
        <location evidence="2">Nucleus</location>
    </subcellularLocation>
</comment>
<evidence type="ECO:0000256" key="10">
    <source>
        <dbReference type="ARBA" id="ARBA00023125"/>
    </source>
</evidence>
<keyword evidence="11" id="KW-0804">Transcription</keyword>
<dbReference type="CDD" id="cd00167">
    <property type="entry name" value="SANT"/>
    <property type="match status" value="1"/>
</dbReference>
<keyword evidence="17 18" id="KW-0862">Zinc</keyword>
<dbReference type="InterPro" id="IPR009057">
    <property type="entry name" value="Homeodomain-like_sf"/>
</dbReference>
<comment type="function">
    <text evidence="1 18">Catalyzes the conversion of hemimercaptal, formed from methylglyoxal and glutathione, to S-lactoylglutathione.</text>
</comment>
<evidence type="ECO:0000256" key="2">
    <source>
        <dbReference type="ARBA" id="ARBA00004123"/>
    </source>
</evidence>
<dbReference type="UniPathway" id="UPA00619">
    <property type="reaction ID" value="UER00675"/>
</dbReference>
<dbReference type="InterPro" id="IPR001005">
    <property type="entry name" value="SANT/Myb"/>
</dbReference>
<accession>A0A8J5YYN4</accession>
<comment type="pathway">
    <text evidence="3 18">Secondary metabolite metabolism; methylglyoxal degradation; (R)-lactate from methylglyoxal: step 1/2.</text>
</comment>
<feature type="active site" description="Proton donor/acceptor" evidence="16">
    <location>
        <position position="143"/>
    </location>
</feature>
<keyword evidence="23" id="KW-1185">Reference proteome</keyword>
<dbReference type="GO" id="GO:0046872">
    <property type="term" value="F:metal ion binding"/>
    <property type="evidence" value="ECO:0007669"/>
    <property type="project" value="UniProtKB-UniRule"/>
</dbReference>
<dbReference type="SUPFAM" id="SSF46689">
    <property type="entry name" value="Homeodomain-like"/>
    <property type="match status" value="1"/>
</dbReference>
<dbReference type="GO" id="GO:0005737">
    <property type="term" value="C:cytoplasm"/>
    <property type="evidence" value="ECO:0007669"/>
    <property type="project" value="TreeGrafter"/>
</dbReference>
<dbReference type="Gene3D" id="1.10.10.60">
    <property type="entry name" value="Homeodomain-like"/>
    <property type="match status" value="1"/>
</dbReference>
<evidence type="ECO:0000256" key="1">
    <source>
        <dbReference type="ARBA" id="ARBA00003610"/>
    </source>
</evidence>
<dbReference type="PROSITE" id="PS00935">
    <property type="entry name" value="GLYOXALASE_I_2"/>
    <property type="match status" value="1"/>
</dbReference>
<evidence type="ECO:0000259" key="21">
    <source>
        <dbReference type="PROSITE" id="PS51819"/>
    </source>
</evidence>
<evidence type="ECO:0000256" key="3">
    <source>
        <dbReference type="ARBA" id="ARBA00005008"/>
    </source>
</evidence>
<keyword evidence="10" id="KW-0238">DNA-binding</keyword>
<dbReference type="PANTHER" id="PTHR46036">
    <property type="entry name" value="LACTOYLGLUTATHIONE LYASE"/>
    <property type="match status" value="1"/>
</dbReference>
<feature type="binding site" evidence="17">
    <location>
        <position position="95"/>
    </location>
    <ligand>
        <name>Zn(2+)</name>
        <dbReference type="ChEBI" id="CHEBI:29105"/>
        <note>ligand shared between dimeric partners</note>
    </ligand>
</feature>
<dbReference type="PROSITE" id="PS00934">
    <property type="entry name" value="GLYOXALASE_I_1"/>
    <property type="match status" value="1"/>
</dbReference>
<keyword evidence="9" id="KW-0805">Transcription regulation</keyword>
<dbReference type="GO" id="GO:0009653">
    <property type="term" value="P:anatomical structure morphogenesis"/>
    <property type="evidence" value="ECO:0007669"/>
    <property type="project" value="UniProtKB-ARBA"/>
</dbReference>
<evidence type="ECO:0000256" key="12">
    <source>
        <dbReference type="ARBA" id="ARBA00023239"/>
    </source>
</evidence>
<dbReference type="GO" id="GO:0048731">
    <property type="term" value="P:system development"/>
    <property type="evidence" value="ECO:0007669"/>
    <property type="project" value="UniProtKB-ARBA"/>
</dbReference>
<evidence type="ECO:0000256" key="9">
    <source>
        <dbReference type="ARBA" id="ARBA00023015"/>
    </source>
</evidence>
<evidence type="ECO:0000256" key="14">
    <source>
        <dbReference type="ARBA" id="ARBA00030537"/>
    </source>
</evidence>
<evidence type="ECO:0000259" key="20">
    <source>
        <dbReference type="PROSITE" id="PS51294"/>
    </source>
</evidence>
<evidence type="ECO:0000256" key="5">
    <source>
        <dbReference type="ARBA" id="ARBA00012081"/>
    </source>
</evidence>
<keyword evidence="7 17" id="KW-0479">Metal-binding</keyword>
<keyword evidence="12 18" id="KW-0456">Lyase</keyword>
<organism evidence="22 23">
    <name type="scientific">Gossypium anomalum</name>
    <dbReference type="NCBI Taxonomy" id="47600"/>
    <lineage>
        <taxon>Eukaryota</taxon>
        <taxon>Viridiplantae</taxon>
        <taxon>Streptophyta</taxon>
        <taxon>Embryophyta</taxon>
        <taxon>Tracheophyta</taxon>
        <taxon>Spermatophyta</taxon>
        <taxon>Magnoliopsida</taxon>
        <taxon>eudicotyledons</taxon>
        <taxon>Gunneridae</taxon>
        <taxon>Pentapetalae</taxon>
        <taxon>rosids</taxon>
        <taxon>malvids</taxon>
        <taxon>Malvales</taxon>
        <taxon>Malvaceae</taxon>
        <taxon>Malvoideae</taxon>
        <taxon>Gossypium</taxon>
    </lineage>
</organism>
<dbReference type="GO" id="GO:0030154">
    <property type="term" value="P:cell differentiation"/>
    <property type="evidence" value="ECO:0007669"/>
    <property type="project" value="UniProtKB-ARBA"/>
</dbReference>
<evidence type="ECO:0000256" key="7">
    <source>
        <dbReference type="ARBA" id="ARBA00022723"/>
    </source>
</evidence>
<dbReference type="PROSITE" id="PS51819">
    <property type="entry name" value="VOC"/>
    <property type="match status" value="2"/>
</dbReference>
<dbReference type="InterPro" id="IPR029068">
    <property type="entry name" value="Glyas_Bleomycin-R_OHBP_Dase"/>
</dbReference>
<comment type="catalytic activity">
    <reaction evidence="15 18">
        <text>(R)-S-lactoylglutathione = methylglyoxal + glutathione</text>
        <dbReference type="Rhea" id="RHEA:19069"/>
        <dbReference type="ChEBI" id="CHEBI:17158"/>
        <dbReference type="ChEBI" id="CHEBI:57474"/>
        <dbReference type="ChEBI" id="CHEBI:57925"/>
        <dbReference type="EC" id="4.4.1.5"/>
    </reaction>
</comment>
<evidence type="ECO:0000313" key="23">
    <source>
        <dbReference type="Proteomes" id="UP000701853"/>
    </source>
</evidence>
<comment type="similarity">
    <text evidence="4 18">Belongs to the glyoxalase I family.</text>
</comment>
<dbReference type="Pfam" id="PF00249">
    <property type="entry name" value="Myb_DNA-binding"/>
    <property type="match status" value="1"/>
</dbReference>
<evidence type="ECO:0000256" key="15">
    <source>
        <dbReference type="ARBA" id="ARBA00048273"/>
    </source>
</evidence>
<dbReference type="Pfam" id="PF00903">
    <property type="entry name" value="Glyoxalase"/>
    <property type="match status" value="2"/>
</dbReference>
<dbReference type="Gene3D" id="3.10.180.10">
    <property type="entry name" value="2,3-Dihydroxybiphenyl 1,2-Dioxygenase, domain 1"/>
    <property type="match status" value="2"/>
</dbReference>
<keyword evidence="13" id="KW-0539">Nucleus</keyword>
<keyword evidence="8" id="KW-0677">Repeat</keyword>
<evidence type="ECO:0000256" key="17">
    <source>
        <dbReference type="PIRSR" id="PIRSR604361-3"/>
    </source>
</evidence>
<evidence type="ECO:0000256" key="13">
    <source>
        <dbReference type="ARBA" id="ARBA00023242"/>
    </source>
</evidence>
<dbReference type="SMART" id="SM00717">
    <property type="entry name" value="SANT"/>
    <property type="match status" value="1"/>
</dbReference>
<dbReference type="InterPro" id="IPR018146">
    <property type="entry name" value="Glyoxalase_1_CS"/>
</dbReference>
<dbReference type="FunFam" id="1.10.10.60:FF:000160">
    <property type="entry name" value="MYB-like transcription factor"/>
    <property type="match status" value="1"/>
</dbReference>
<dbReference type="GO" id="GO:0004462">
    <property type="term" value="F:lactoylglutathione lyase activity"/>
    <property type="evidence" value="ECO:0007669"/>
    <property type="project" value="UniProtKB-UniRule"/>
</dbReference>
<evidence type="ECO:0000256" key="4">
    <source>
        <dbReference type="ARBA" id="ARBA00010363"/>
    </source>
</evidence>
<gene>
    <name evidence="22" type="ORF">CXB51_016077</name>
</gene>
<dbReference type="EMBL" id="JAHUZN010000006">
    <property type="protein sequence ID" value="KAG8490170.1"/>
    <property type="molecule type" value="Genomic_DNA"/>
</dbReference>
<dbReference type="Proteomes" id="UP000701853">
    <property type="component" value="Chromosome 6"/>
</dbReference>
<dbReference type="CDD" id="cd16358">
    <property type="entry name" value="GlxI_Ni"/>
    <property type="match status" value="1"/>
</dbReference>
<feature type="domain" description="HTH myb-type" evidence="20">
    <location>
        <begin position="327"/>
        <end position="382"/>
    </location>
</feature>
<feature type="domain" description="VOC" evidence="21">
    <location>
        <begin position="153"/>
        <end position="281"/>
    </location>
</feature>
<comment type="cofactor">
    <cofactor evidence="17">
        <name>Zn(2+)</name>
        <dbReference type="ChEBI" id="CHEBI:29105"/>
    </cofactor>
    <text evidence="17">Binds 1 zinc ion per subunit. In the homodimer, two zinc ions are bound between subunits.</text>
</comment>
<name>A0A8J5YYN4_9ROSI</name>